<keyword evidence="1" id="KW-0732">Signal</keyword>
<comment type="caution">
    <text evidence="2">The sequence shown here is derived from an EMBL/GenBank/DDBJ whole genome shotgun (WGS) entry which is preliminary data.</text>
</comment>
<accession>A0ABW4TWI0</accession>
<proteinExistence type="predicted"/>
<evidence type="ECO:0000313" key="3">
    <source>
        <dbReference type="Proteomes" id="UP001597400"/>
    </source>
</evidence>
<evidence type="ECO:0008006" key="4">
    <source>
        <dbReference type="Google" id="ProtNLM"/>
    </source>
</evidence>
<protein>
    <recommendedName>
        <fullName evidence="4">Right handed beta helix domain-containing protein</fullName>
    </recommendedName>
</protein>
<dbReference type="InterPro" id="IPR006626">
    <property type="entry name" value="PbH1"/>
</dbReference>
<dbReference type="SMART" id="SM00710">
    <property type="entry name" value="PbH1"/>
    <property type="match status" value="5"/>
</dbReference>
<reference evidence="3" key="1">
    <citation type="journal article" date="2019" name="Int. J. Syst. Evol. Microbiol.">
        <title>The Global Catalogue of Microorganisms (GCM) 10K type strain sequencing project: providing services to taxonomists for standard genome sequencing and annotation.</title>
        <authorList>
            <consortium name="The Broad Institute Genomics Platform"/>
            <consortium name="The Broad Institute Genome Sequencing Center for Infectious Disease"/>
            <person name="Wu L."/>
            <person name="Ma J."/>
        </authorList>
    </citation>
    <scope>NUCLEOTIDE SEQUENCE [LARGE SCALE GENOMIC DNA]</scope>
    <source>
        <strain evidence="3">CGMCC 1.12702</strain>
    </source>
</reference>
<dbReference type="Gene3D" id="2.160.20.10">
    <property type="entry name" value="Single-stranded right-handed beta-helix, Pectin lyase-like"/>
    <property type="match status" value="1"/>
</dbReference>
<name>A0ABW4TWI0_9SPHN</name>
<dbReference type="Proteomes" id="UP001597400">
    <property type="component" value="Unassembled WGS sequence"/>
</dbReference>
<gene>
    <name evidence="2" type="ORF">ACFSGX_06080</name>
</gene>
<dbReference type="SUPFAM" id="SSF51126">
    <property type="entry name" value="Pectin lyase-like"/>
    <property type="match status" value="1"/>
</dbReference>
<dbReference type="EMBL" id="JBHUGS010000002">
    <property type="protein sequence ID" value="MFD1950331.1"/>
    <property type="molecule type" value="Genomic_DNA"/>
</dbReference>
<dbReference type="InterPro" id="IPR011050">
    <property type="entry name" value="Pectin_lyase_fold/virulence"/>
</dbReference>
<dbReference type="RefSeq" id="WP_380928344.1">
    <property type="nucleotide sequence ID" value="NZ_JBHUGS010000002.1"/>
</dbReference>
<evidence type="ECO:0000313" key="2">
    <source>
        <dbReference type="EMBL" id="MFD1950331.1"/>
    </source>
</evidence>
<dbReference type="InterPro" id="IPR012334">
    <property type="entry name" value="Pectin_lyas_fold"/>
</dbReference>
<sequence>MRILVGMVAAVLSATPASAKFDVPVTPGTDIHAAVTAAIAAHPGEILRIGRGNYTLSGPLDFTLGGGGLEGDGVSETIIAFTGTSTAPLRYPGNRCAIRFGPGGEDLPYGRTIDGALLRGLSLIAAPAMSRAGDCGVKVEQAVNVRMTDVDVSNFPILIDLVGASNVFLTNVKVYRASTPAPAGGAVPGDGQPVAGSRYLRVRAGYRAGDRDFRTRGTAAAQTTYGVFLSNVALTGAGVGDPGTEVGIELLASDGFYMAGPNYVGQAIHLMDIRPENDQPSVYVGNVTITGALFDGNLRQSSDGIRILTNMTGKPRPVTKVAISGNVVTHFRSDAVRLANPLADGISITGNAIFGGNRSCLDLTASMQVTVSGNSFGSCGSAGIAGSGAILYSEGNTVVGVVGNTFVGTAAATDIVAPTMPTNLKQGFNATSLRTPVPVYQ</sequence>
<keyword evidence="3" id="KW-1185">Reference proteome</keyword>
<feature type="chain" id="PRO_5045615560" description="Right handed beta helix domain-containing protein" evidence="1">
    <location>
        <begin position="20"/>
        <end position="441"/>
    </location>
</feature>
<evidence type="ECO:0000256" key="1">
    <source>
        <dbReference type="SAM" id="SignalP"/>
    </source>
</evidence>
<feature type="signal peptide" evidence="1">
    <location>
        <begin position="1"/>
        <end position="19"/>
    </location>
</feature>
<organism evidence="2 3">
    <name type="scientific">Sphingomonas arantia</name>
    <dbReference type="NCBI Taxonomy" id="1460676"/>
    <lineage>
        <taxon>Bacteria</taxon>
        <taxon>Pseudomonadati</taxon>
        <taxon>Pseudomonadota</taxon>
        <taxon>Alphaproteobacteria</taxon>
        <taxon>Sphingomonadales</taxon>
        <taxon>Sphingomonadaceae</taxon>
        <taxon>Sphingomonas</taxon>
    </lineage>
</organism>